<dbReference type="PANTHER" id="PTHR47396:SF1">
    <property type="entry name" value="ATP-DEPENDENT HELICASE IRC3-RELATED"/>
    <property type="match status" value="1"/>
</dbReference>
<dbReference type="SUPFAM" id="SSF52540">
    <property type="entry name" value="P-loop containing nucleoside triphosphate hydrolases"/>
    <property type="match status" value="1"/>
</dbReference>
<proteinExistence type="predicted"/>
<dbReference type="Proteomes" id="UP000003100">
    <property type="component" value="Unassembled WGS sequence"/>
</dbReference>
<dbReference type="EMBL" id="ACBZ01000188">
    <property type="protein sequence ID" value="EEG47557.1"/>
    <property type="molecule type" value="Genomic_DNA"/>
</dbReference>
<dbReference type="HOGENOM" id="CLU_1861297_0_0_9"/>
<reference evidence="1 2" key="1">
    <citation type="submission" date="2009-01" db="EMBL/GenBank/DDBJ databases">
        <authorList>
            <person name="Fulton L."/>
            <person name="Clifton S."/>
            <person name="Fulton B."/>
            <person name="Xu J."/>
            <person name="Minx P."/>
            <person name="Pepin K.H."/>
            <person name="Johnson M."/>
            <person name="Bhonagiri V."/>
            <person name="Nash W.E."/>
            <person name="Mardis E.R."/>
            <person name="Wilson R.K."/>
        </authorList>
    </citation>
    <scope>NUCLEOTIDE SEQUENCE [LARGE SCALE GENOMIC DNA]</scope>
    <source>
        <strain evidence="2">DSM 10507 / JCM 14656 / S5a33</strain>
    </source>
</reference>
<accession>C0CRN5</accession>
<dbReference type="PATRIC" id="fig|476272.21.peg.228"/>
<gene>
    <name evidence="1" type="ORF">RUMHYD_03549</name>
</gene>
<dbReference type="PANTHER" id="PTHR47396">
    <property type="entry name" value="TYPE I RESTRICTION ENZYME ECOKI R PROTEIN"/>
    <property type="match status" value="1"/>
</dbReference>
<dbReference type="GO" id="GO:0005829">
    <property type="term" value="C:cytosol"/>
    <property type="evidence" value="ECO:0007669"/>
    <property type="project" value="TreeGrafter"/>
</dbReference>
<name>C0CRN5_BLAHS</name>
<reference evidence="1 2" key="2">
    <citation type="submission" date="2009-02" db="EMBL/GenBank/DDBJ databases">
        <title>Draft genome sequence of Blautia hydrogenotrophica DSM 10507 (Ruminococcus hydrogenotrophicus DSM 10507).</title>
        <authorList>
            <person name="Sudarsanam P."/>
            <person name="Ley R."/>
            <person name="Guruge J."/>
            <person name="Turnbaugh P.J."/>
            <person name="Mahowald M."/>
            <person name="Liep D."/>
            <person name="Gordon J."/>
        </authorList>
    </citation>
    <scope>NUCLEOTIDE SEQUENCE [LARGE SCALE GENOMIC DNA]</scope>
    <source>
        <strain evidence="2">DSM 10507 / JCM 14656 / S5a33</strain>
    </source>
</reference>
<dbReference type="InterPro" id="IPR050742">
    <property type="entry name" value="Helicase_Restrict-Modif_Enz"/>
</dbReference>
<evidence type="ECO:0000313" key="1">
    <source>
        <dbReference type="EMBL" id="EEG47557.1"/>
    </source>
</evidence>
<dbReference type="AlphaFoldDB" id="C0CRN5"/>
<dbReference type="Gene3D" id="3.40.50.300">
    <property type="entry name" value="P-loop containing nucleotide triphosphate hydrolases"/>
    <property type="match status" value="1"/>
</dbReference>
<evidence type="ECO:0000313" key="2">
    <source>
        <dbReference type="Proteomes" id="UP000003100"/>
    </source>
</evidence>
<comment type="caution">
    <text evidence="1">The sequence shown here is derived from an EMBL/GenBank/DDBJ whole genome shotgun (WGS) entry which is preliminary data.</text>
</comment>
<protein>
    <recommendedName>
        <fullName evidence="3">Type I restriction enzyme EcoKI subunit R</fullName>
    </recommendedName>
</protein>
<dbReference type="InterPro" id="IPR027417">
    <property type="entry name" value="P-loop_NTPase"/>
</dbReference>
<sequence>MTDGIRINYGETLGKASIFAKNHDHTENILEIFGKEYRNLPGYAKVIDHYMTDVQIAIDEFSESNKLPQIAISVGMLDTGIDVPEVLNLVFFKKVMSKAKFWQMIGRGTHLCPGLLDGEDKQKFYIFDFCGNFEFSI</sequence>
<organism evidence="1 2">
    <name type="scientific">Blautia hydrogenotrophica (strain DSM 10507 / JCM 14656 / S5a33)</name>
    <name type="common">Ruminococcus hydrogenotrophicus</name>
    <dbReference type="NCBI Taxonomy" id="476272"/>
    <lineage>
        <taxon>Bacteria</taxon>
        <taxon>Bacillati</taxon>
        <taxon>Bacillota</taxon>
        <taxon>Clostridia</taxon>
        <taxon>Lachnospirales</taxon>
        <taxon>Lachnospiraceae</taxon>
        <taxon>Blautia</taxon>
    </lineage>
</organism>
<dbReference type="eggNOG" id="COG4096">
    <property type="taxonomic scope" value="Bacteria"/>
</dbReference>
<evidence type="ECO:0008006" key="3">
    <source>
        <dbReference type="Google" id="ProtNLM"/>
    </source>
</evidence>
<keyword evidence="2" id="KW-1185">Reference proteome</keyword>